<evidence type="ECO:0000256" key="3">
    <source>
        <dbReference type="ARBA" id="ARBA00010691"/>
    </source>
</evidence>
<evidence type="ECO:0000256" key="6">
    <source>
        <dbReference type="ARBA" id="ARBA00023242"/>
    </source>
</evidence>
<dbReference type="AlphaFoldDB" id="A0A0L7KEQ2"/>
<dbReference type="KEGG" id="pfh:PFHG_03116"/>
<proteinExistence type="inferred from homology"/>
<evidence type="ECO:0000259" key="10">
    <source>
        <dbReference type="Pfam" id="PF00125"/>
    </source>
</evidence>
<keyword evidence="4 8" id="KW-0158">Chromosome</keyword>
<keyword evidence="7 8" id="KW-0544">Nucleosome core</keyword>
<dbReference type="InterPro" id="IPR007125">
    <property type="entry name" value="H2A/H2B/H3"/>
</dbReference>
<comment type="subcellular location">
    <subcellularLocation>
        <location evidence="2">Chromosome</location>
    </subcellularLocation>
    <subcellularLocation>
        <location evidence="1 8">Nucleus</location>
    </subcellularLocation>
</comment>
<keyword evidence="6 8" id="KW-0539">Nucleus</keyword>
<dbReference type="GO" id="GO:0003677">
    <property type="term" value="F:DNA binding"/>
    <property type="evidence" value="ECO:0007669"/>
    <property type="project" value="UniProtKB-KW"/>
</dbReference>
<dbReference type="Gene3D" id="1.10.20.10">
    <property type="entry name" value="Histone, subunit A"/>
    <property type="match status" value="1"/>
</dbReference>
<evidence type="ECO:0000313" key="11">
    <source>
        <dbReference type="EMBL" id="KOB61364.1"/>
    </source>
</evidence>
<evidence type="ECO:0000256" key="7">
    <source>
        <dbReference type="ARBA" id="ARBA00023269"/>
    </source>
</evidence>
<dbReference type="Proteomes" id="UP000054289">
    <property type="component" value="Unassembled WGS sequence"/>
</dbReference>
<dbReference type="InterPro" id="IPR002119">
    <property type="entry name" value="Histone_H2A"/>
</dbReference>
<dbReference type="EMBL" id="CH671999">
    <property type="protein sequence ID" value="KOB61364.1"/>
    <property type="molecule type" value="Genomic_DNA"/>
</dbReference>
<dbReference type="SUPFAM" id="SSF47113">
    <property type="entry name" value="Histone-fold"/>
    <property type="match status" value="1"/>
</dbReference>
<dbReference type="InterPro" id="IPR009072">
    <property type="entry name" value="Histone-fold"/>
</dbReference>
<evidence type="ECO:0000256" key="1">
    <source>
        <dbReference type="ARBA" id="ARBA00004123"/>
    </source>
</evidence>
<reference evidence="12" key="2">
    <citation type="submission" date="2006-03" db="EMBL/GenBank/DDBJ databases">
        <title>The genome sequence of the Plasmodium falciparum HB3.</title>
        <authorList>
            <consortium name="The Broad Institute Genome Sequencing Platform"/>
            <person name="Birren B."/>
            <person name="Lander E."/>
            <person name="Galagan J."/>
            <person name="Nusbaum C."/>
            <person name="Devon K."/>
            <person name="Henn M."/>
            <person name="Jaffe D."/>
            <person name="Butler J."/>
            <person name="Alvarez P."/>
            <person name="Gnerre S."/>
            <person name="Grabherr M."/>
            <person name="Kleber M."/>
            <person name="Mauceli E."/>
            <person name="Brockman W."/>
            <person name="MacCallum I.A."/>
            <person name="Rounsley S."/>
            <person name="Young S."/>
            <person name="LaButti K."/>
            <person name="Pushparaj V."/>
            <person name="DeCaprio D."/>
            <person name="Crawford M."/>
            <person name="Koehrsen M."/>
            <person name="Engels R."/>
            <person name="Montgomery P."/>
            <person name="Pearson M."/>
            <person name="Howarth C."/>
            <person name="Larson L."/>
            <person name="Luoma S."/>
            <person name="White J."/>
            <person name="Kodira C."/>
            <person name="Zeng Q."/>
            <person name="Oleary S."/>
            <person name="Yandava C."/>
            <person name="Alvarado L."/>
            <person name="Wirth D."/>
            <person name="Volkman S."/>
            <person name="Hartl D."/>
        </authorList>
    </citation>
    <scope>NUCLEOTIDE SEQUENCE [LARGE SCALE GENOMIC DNA]</scope>
</reference>
<dbReference type="PANTHER" id="PTHR23430">
    <property type="entry name" value="HISTONE H2A"/>
    <property type="match status" value="1"/>
</dbReference>
<evidence type="ECO:0000313" key="12">
    <source>
        <dbReference type="Proteomes" id="UP000054289"/>
    </source>
</evidence>
<protein>
    <recommendedName>
        <fullName evidence="8">Histone H2A</fullName>
    </recommendedName>
</protein>
<evidence type="ECO:0000256" key="9">
    <source>
        <dbReference type="SAM" id="MobiDB-lite"/>
    </source>
</evidence>
<organism evidence="11 12">
    <name type="scientific">Plasmodium falciparum (isolate HB3)</name>
    <dbReference type="NCBI Taxonomy" id="137071"/>
    <lineage>
        <taxon>Eukaryota</taxon>
        <taxon>Sar</taxon>
        <taxon>Alveolata</taxon>
        <taxon>Apicomplexa</taxon>
        <taxon>Aconoidasida</taxon>
        <taxon>Haemosporida</taxon>
        <taxon>Plasmodiidae</taxon>
        <taxon>Plasmodium</taxon>
        <taxon>Plasmodium (Laverania)</taxon>
    </lineage>
</organism>
<keyword evidence="5 8" id="KW-0238">DNA-binding</keyword>
<dbReference type="GO" id="GO:0046982">
    <property type="term" value="F:protein heterodimerization activity"/>
    <property type="evidence" value="ECO:0007669"/>
    <property type="project" value="InterPro"/>
</dbReference>
<comment type="subunit">
    <text evidence="8">The nucleosome is a histone octamer containing two molecules each of H2A, H2B, H3 and H4 assembled in one H3-H4 heterotetramer and two H2A-H2B heterodimers. The octamer wraps approximately 147 bp of DNA.</text>
</comment>
<feature type="domain" description="Core Histone H2A/H2B/H3" evidence="10">
    <location>
        <begin position="21"/>
        <end position="93"/>
    </location>
</feature>
<comment type="similarity">
    <text evidence="3 8">Belongs to the histone H2A family.</text>
</comment>
<evidence type="ECO:0000256" key="4">
    <source>
        <dbReference type="ARBA" id="ARBA00022454"/>
    </source>
</evidence>
<evidence type="ECO:0000256" key="8">
    <source>
        <dbReference type="RuleBase" id="RU003767"/>
    </source>
</evidence>
<dbReference type="InterPro" id="IPR032458">
    <property type="entry name" value="Histone_H2A_CS"/>
</dbReference>
<evidence type="ECO:0000256" key="2">
    <source>
        <dbReference type="ARBA" id="ARBA00004286"/>
    </source>
</evidence>
<dbReference type="GO" id="GO:0005634">
    <property type="term" value="C:nucleus"/>
    <property type="evidence" value="ECO:0007669"/>
    <property type="project" value="UniProtKB-SubCell"/>
</dbReference>
<dbReference type="GO" id="GO:0030527">
    <property type="term" value="F:structural constituent of chromatin"/>
    <property type="evidence" value="ECO:0007669"/>
    <property type="project" value="InterPro"/>
</dbReference>
<dbReference type="SMART" id="SM00414">
    <property type="entry name" value="H2A"/>
    <property type="match status" value="1"/>
</dbReference>
<gene>
    <name evidence="11" type="ORF">PFHG_03116</name>
</gene>
<dbReference type="PRINTS" id="PR00620">
    <property type="entry name" value="HISTONEH2A"/>
</dbReference>
<dbReference type="GO" id="GO:0000786">
    <property type="term" value="C:nucleosome"/>
    <property type="evidence" value="ECO:0007669"/>
    <property type="project" value="UniProtKB-KW"/>
</dbReference>
<dbReference type="PROSITE" id="PS00046">
    <property type="entry name" value="HISTONE_H2A"/>
    <property type="match status" value="1"/>
</dbReference>
<reference evidence="11 12" key="1">
    <citation type="submission" date="2006-03" db="EMBL/GenBank/DDBJ databases">
        <title>Annotation of Plasmodium falciparum HB3.</title>
        <authorList>
            <consortium name="The Broad Institute Genome Sequencing Platform"/>
            <person name="Volkman S.K."/>
            <person name="Neafsey D.E."/>
            <person name="Dash A.P."/>
            <person name="Chitnis C.E."/>
            <person name="Hartl D.L."/>
            <person name="Young S.K."/>
            <person name="Zeng Q."/>
            <person name="Koehrsen M."/>
            <person name="Alvarado L."/>
            <person name="Berlin A."/>
            <person name="Borenstein D."/>
            <person name="Chapman S.B."/>
            <person name="Chen Z."/>
            <person name="Engels R."/>
            <person name="Freedman E."/>
            <person name="Gellesch M."/>
            <person name="Goldberg J."/>
            <person name="Griggs A."/>
            <person name="Gujja S."/>
            <person name="Heilman E.R."/>
            <person name="Heiman D.I."/>
            <person name="Howarth C."/>
            <person name="Jen D."/>
            <person name="Larson L."/>
            <person name="Mehta T."/>
            <person name="Neiman D."/>
            <person name="Park D."/>
            <person name="Pearson M."/>
            <person name="Roberts A."/>
            <person name="Saif S."/>
            <person name="Shea T."/>
            <person name="Shenoy N."/>
            <person name="Sisk P."/>
            <person name="Stolte C."/>
            <person name="Sykes S."/>
            <person name="Walk T."/>
            <person name="White J."/>
            <person name="Yandava C."/>
            <person name="Haas B."/>
            <person name="Henn M.R."/>
            <person name="Nusbaum C."/>
            <person name="Birren B."/>
        </authorList>
    </citation>
    <scope>NUCLEOTIDE SEQUENCE [LARGE SCALE GENOMIC DNA]</scope>
    <source>
        <strain evidence="11">HB3</strain>
    </source>
</reference>
<feature type="compositionally biased region" description="Basic and acidic residues" evidence="9">
    <location>
        <begin position="169"/>
        <end position="178"/>
    </location>
</feature>
<sequence>MYKGRFLEMSLNSFFSYQNCSGKTKKAPLSRASRAGLQFPVGRVHRMLKSRISSDGRVGSTAAVYAAAILEYLTAEVLELAGNATKDLKKQQLRGGGVFPPHTRSFNRKKFHFAEKGEKNHKKEQKKYGMWFHRKRERYSNNYYRRRGVDIMERRPGGRSNSPHRGRLALREQEVPKEKKMRKRIK</sequence>
<dbReference type="Pfam" id="PF00125">
    <property type="entry name" value="Histone"/>
    <property type="match status" value="1"/>
</dbReference>
<dbReference type="CDD" id="cd00074">
    <property type="entry name" value="HFD_H2A"/>
    <property type="match status" value="1"/>
</dbReference>
<name>A0A0L7KEQ2_PLAFX</name>
<feature type="region of interest" description="Disordered" evidence="9">
    <location>
        <begin position="150"/>
        <end position="186"/>
    </location>
</feature>
<evidence type="ECO:0000256" key="5">
    <source>
        <dbReference type="ARBA" id="ARBA00023125"/>
    </source>
</evidence>
<accession>A0A0L7KEQ2</accession>